<sequence>MKKNMEQLTFDSLFNQATEEAPNMGVRIQKLTQDITKFPIQLIIDFERFLKYIEHHPIQITNTKGYISSNHLPHINEQLSIKTQDETRNTQQEHYPYIHFFYLLARGGSLIKQESADFSKRYIRITERRNLFDKLTDTEKYFFLLETFWVDLNWSKFVGNNHHSIYFMLPDVISKLLDKKAGFRLQFHKQPLLANLIFHWNYFFLYFEWFGFWHSEKDQERMDHYHKNGYYFAKSIALTSFGKKMIPVLMESRDFERWNIPLRRERGEANPVPGLKLPHSEVKAGDKVNRPQLFHEAFEKLFLKRDLLNALPRLEQQ</sequence>
<protein>
    <submittedName>
        <fullName evidence="1">Uncharacterized protein</fullName>
    </submittedName>
</protein>
<gene>
    <name evidence="1" type="ORF">GCM10007971_26390</name>
</gene>
<name>A0A918D325_9BACI</name>
<comment type="caution">
    <text evidence="1">The sequence shown here is derived from an EMBL/GenBank/DDBJ whole genome shotgun (WGS) entry which is preliminary data.</text>
</comment>
<dbReference type="AlphaFoldDB" id="A0A918D325"/>
<dbReference type="EMBL" id="BMOS01000020">
    <property type="protein sequence ID" value="GGN61382.1"/>
    <property type="molecule type" value="Genomic_DNA"/>
</dbReference>
<accession>A0A918D325</accession>
<evidence type="ECO:0000313" key="2">
    <source>
        <dbReference type="Proteomes" id="UP000624041"/>
    </source>
</evidence>
<evidence type="ECO:0000313" key="1">
    <source>
        <dbReference type="EMBL" id="GGN61382.1"/>
    </source>
</evidence>
<organism evidence="1 2">
    <name type="scientific">Oceanobacillus indicireducens</name>
    <dbReference type="NCBI Taxonomy" id="1004261"/>
    <lineage>
        <taxon>Bacteria</taxon>
        <taxon>Bacillati</taxon>
        <taxon>Bacillota</taxon>
        <taxon>Bacilli</taxon>
        <taxon>Bacillales</taxon>
        <taxon>Bacillaceae</taxon>
        <taxon>Oceanobacillus</taxon>
    </lineage>
</organism>
<reference evidence="1" key="1">
    <citation type="journal article" date="2014" name="Int. J. Syst. Evol. Microbiol.">
        <title>Complete genome sequence of Corynebacterium casei LMG S-19264T (=DSM 44701T), isolated from a smear-ripened cheese.</title>
        <authorList>
            <consortium name="US DOE Joint Genome Institute (JGI-PGF)"/>
            <person name="Walter F."/>
            <person name="Albersmeier A."/>
            <person name="Kalinowski J."/>
            <person name="Ruckert C."/>
        </authorList>
    </citation>
    <scope>NUCLEOTIDE SEQUENCE</scope>
    <source>
        <strain evidence="1">JCM 17251</strain>
    </source>
</reference>
<keyword evidence="2" id="KW-1185">Reference proteome</keyword>
<reference evidence="1" key="2">
    <citation type="submission" date="2020-09" db="EMBL/GenBank/DDBJ databases">
        <authorList>
            <person name="Sun Q."/>
            <person name="Ohkuma M."/>
        </authorList>
    </citation>
    <scope>NUCLEOTIDE SEQUENCE</scope>
    <source>
        <strain evidence="1">JCM 17251</strain>
    </source>
</reference>
<dbReference type="Proteomes" id="UP000624041">
    <property type="component" value="Unassembled WGS sequence"/>
</dbReference>
<proteinExistence type="predicted"/>
<dbReference type="RefSeq" id="WP_188858066.1">
    <property type="nucleotide sequence ID" value="NZ_BMOS01000020.1"/>
</dbReference>